<dbReference type="PANTHER" id="PTHR24148:SF64">
    <property type="entry name" value="HETEROKARYON INCOMPATIBILITY DOMAIN-CONTAINING PROTEIN"/>
    <property type="match status" value="1"/>
</dbReference>
<evidence type="ECO:0000313" key="3">
    <source>
        <dbReference type="Proteomes" id="UP000813461"/>
    </source>
</evidence>
<reference evidence="2" key="1">
    <citation type="journal article" date="2021" name="Nat. Commun.">
        <title>Genetic determinants of endophytism in the Arabidopsis root mycobiome.</title>
        <authorList>
            <person name="Mesny F."/>
            <person name="Miyauchi S."/>
            <person name="Thiergart T."/>
            <person name="Pickel B."/>
            <person name="Atanasova L."/>
            <person name="Karlsson M."/>
            <person name="Huettel B."/>
            <person name="Barry K.W."/>
            <person name="Haridas S."/>
            <person name="Chen C."/>
            <person name="Bauer D."/>
            <person name="Andreopoulos W."/>
            <person name="Pangilinan J."/>
            <person name="LaButti K."/>
            <person name="Riley R."/>
            <person name="Lipzen A."/>
            <person name="Clum A."/>
            <person name="Drula E."/>
            <person name="Henrissat B."/>
            <person name="Kohler A."/>
            <person name="Grigoriev I.V."/>
            <person name="Martin F.M."/>
            <person name="Hacquard S."/>
        </authorList>
    </citation>
    <scope>NUCLEOTIDE SEQUENCE</scope>
    <source>
        <strain evidence="2">MPI-SDFR-AT-0120</strain>
    </source>
</reference>
<dbReference type="AlphaFoldDB" id="A0A8K0QVE8"/>
<feature type="domain" description="Heterokaryon incompatibility" evidence="1">
    <location>
        <begin position="43"/>
        <end position="214"/>
    </location>
</feature>
<dbReference type="EMBL" id="JAGMVJ010000023">
    <property type="protein sequence ID" value="KAH7072587.1"/>
    <property type="molecule type" value="Genomic_DNA"/>
</dbReference>
<dbReference type="InterPro" id="IPR052895">
    <property type="entry name" value="HetReg/Transcr_Mod"/>
</dbReference>
<organism evidence="2 3">
    <name type="scientific">Paraphoma chrysanthemicola</name>
    <dbReference type="NCBI Taxonomy" id="798071"/>
    <lineage>
        <taxon>Eukaryota</taxon>
        <taxon>Fungi</taxon>
        <taxon>Dikarya</taxon>
        <taxon>Ascomycota</taxon>
        <taxon>Pezizomycotina</taxon>
        <taxon>Dothideomycetes</taxon>
        <taxon>Pleosporomycetidae</taxon>
        <taxon>Pleosporales</taxon>
        <taxon>Pleosporineae</taxon>
        <taxon>Phaeosphaeriaceae</taxon>
        <taxon>Paraphoma</taxon>
    </lineage>
</organism>
<evidence type="ECO:0000259" key="1">
    <source>
        <dbReference type="Pfam" id="PF06985"/>
    </source>
</evidence>
<name>A0A8K0QVE8_9PLEO</name>
<dbReference type="InterPro" id="IPR010730">
    <property type="entry name" value="HET"/>
</dbReference>
<accession>A0A8K0QVE8</accession>
<dbReference type="PANTHER" id="PTHR24148">
    <property type="entry name" value="ANKYRIN REPEAT DOMAIN-CONTAINING PROTEIN 39 HOMOLOG-RELATED"/>
    <property type="match status" value="1"/>
</dbReference>
<sequence>MTFKYPALPASGKHIRILTVHPGDDEDIIRCTLEVADLEKARFYALSYTWGDESDKVEIEVNGEEFGVTQNLEIALLHLRKPDSDIVLWADAICIDQMDDLEKSHQVALMGEIYKRTAAVGIWLGSDGSPRTLGSGPTKEPTRHDPFALLRGFMKEDRHIHEIAGFNKIGIDEKGEFLWQGSEWEEDEEFRNFWESFLKVAHSKWWTRMWTVQEAILPETGLLAYDDYTMGLLDVMKIGQSLVRHGTCCAAAFACVPADMQQSLIDLFGKISDLNFDRERTTTSKALMRYFDLQYQYTTYSTRQCRDPRDKIYGLLHISEDIFVEPGHQLVPDYSTPVAQVYYDATRGMLLGLDGDLKCLSGISPTLKRSKYASWVYDFAVLVPERDARKATNWALHYRYFNASGGRWRAPVIC</sequence>
<proteinExistence type="predicted"/>
<keyword evidence="3" id="KW-1185">Reference proteome</keyword>
<dbReference type="Proteomes" id="UP000813461">
    <property type="component" value="Unassembled WGS sequence"/>
</dbReference>
<dbReference type="OrthoDB" id="2157530at2759"/>
<dbReference type="Pfam" id="PF06985">
    <property type="entry name" value="HET"/>
    <property type="match status" value="1"/>
</dbReference>
<protein>
    <submittedName>
        <fullName evidence="2">Heterokaryon incompatibility protein-domain-containing protein</fullName>
    </submittedName>
</protein>
<comment type="caution">
    <text evidence="2">The sequence shown here is derived from an EMBL/GenBank/DDBJ whole genome shotgun (WGS) entry which is preliminary data.</text>
</comment>
<gene>
    <name evidence="2" type="ORF">FB567DRAFT_206290</name>
</gene>
<evidence type="ECO:0000313" key="2">
    <source>
        <dbReference type="EMBL" id="KAH7072587.1"/>
    </source>
</evidence>